<evidence type="ECO:0000256" key="5">
    <source>
        <dbReference type="ARBA" id="ARBA00023125"/>
    </source>
</evidence>
<dbReference type="GO" id="GO:0006281">
    <property type="term" value="P:DNA repair"/>
    <property type="evidence" value="ECO:0007669"/>
    <property type="project" value="UniProtKB-KW"/>
</dbReference>
<protein>
    <recommendedName>
        <fullName evidence="3">Centromere protein X</fullName>
    </recommendedName>
</protein>
<evidence type="ECO:0000256" key="7">
    <source>
        <dbReference type="ARBA" id="ARBA00023242"/>
    </source>
</evidence>
<dbReference type="PANTHER" id="PTHR28680">
    <property type="entry name" value="CENTROMERE PROTEIN X"/>
    <property type="match status" value="1"/>
</dbReference>
<keyword evidence="9" id="KW-1185">Reference proteome</keyword>
<keyword evidence="7" id="KW-0539">Nucleus</keyword>
<comment type="similarity">
    <text evidence="2">Belongs to the CENP-X/MHF2 family.</text>
</comment>
<dbReference type="KEGG" id="bbel:109462851"/>
<dbReference type="Pfam" id="PF09415">
    <property type="entry name" value="CENP-X"/>
    <property type="match status" value="1"/>
</dbReference>
<gene>
    <name evidence="10" type="primary">LOC109462851</name>
</gene>
<evidence type="ECO:0000256" key="1">
    <source>
        <dbReference type="ARBA" id="ARBA00004123"/>
    </source>
</evidence>
<keyword evidence="6" id="KW-0234">DNA repair</keyword>
<comment type="subunit">
    <text evidence="8">Heterodimer with CENPX, sometimes called MHF; this interaction stabilizes both partners. MHF heterodimers can assemble to form tetrameric structures. MHF also coassemble with CENPT-CENPW heterodimers at centromeres to form the tetrameric CENP-T-W-S-X complex. Forms a discrete complex with FANCM and CENPX, called FANCM-MHF; this interaction, probably mediated by direct binding between CENPS and FANCM, leads to synergistic activation of double-stranded DNA binding and strongly stimulates FANCM-mediated DNA remodeling. Recruited by FANCM to the Fanconi anemia (FA) core complex, which consists of CENPS, CENPX, FANCA, FANCB, FANCC, FANCE, FANCF, FANCG, FANCL, FANCM, FAAP24 and FAAP100. The FA core complex associates with Bloom syndrome (BLM) complex, which consists of at least BLM, DNA topoisomerase 3-alpha (TOP3A), RMI1/BLAP75, RPA1/RPA70 and RPA2/RPA32. The super complex between FA and BLM is called BRAFT.</text>
</comment>
<dbReference type="CDD" id="cd22921">
    <property type="entry name" value="HFD_CENP-X"/>
    <property type="match status" value="1"/>
</dbReference>
<dbReference type="AlphaFoldDB" id="A0A6P4XWX5"/>
<evidence type="ECO:0000313" key="9">
    <source>
        <dbReference type="Proteomes" id="UP000515135"/>
    </source>
</evidence>
<keyword evidence="4" id="KW-0227">DNA damage</keyword>
<name>A0A6P4XWX5_BRABE</name>
<dbReference type="GO" id="GO:0071821">
    <property type="term" value="C:FANCM-MHF complex"/>
    <property type="evidence" value="ECO:0007669"/>
    <property type="project" value="TreeGrafter"/>
</dbReference>
<keyword evidence="5" id="KW-0238">DNA-binding</keyword>
<evidence type="ECO:0000256" key="6">
    <source>
        <dbReference type="ARBA" id="ARBA00023204"/>
    </source>
</evidence>
<dbReference type="RefSeq" id="XP_019615049.1">
    <property type="nucleotide sequence ID" value="XM_019759490.1"/>
</dbReference>
<dbReference type="GO" id="GO:0051382">
    <property type="term" value="P:kinetochore assembly"/>
    <property type="evidence" value="ECO:0007669"/>
    <property type="project" value="InterPro"/>
</dbReference>
<dbReference type="SUPFAM" id="SSF47113">
    <property type="entry name" value="Histone-fold"/>
    <property type="match status" value="1"/>
</dbReference>
<evidence type="ECO:0000256" key="2">
    <source>
        <dbReference type="ARBA" id="ARBA00009359"/>
    </source>
</evidence>
<organism evidence="9 10">
    <name type="scientific">Branchiostoma belcheri</name>
    <name type="common">Amphioxus</name>
    <dbReference type="NCBI Taxonomy" id="7741"/>
    <lineage>
        <taxon>Eukaryota</taxon>
        <taxon>Metazoa</taxon>
        <taxon>Chordata</taxon>
        <taxon>Cephalochordata</taxon>
        <taxon>Leptocardii</taxon>
        <taxon>Amphioxiformes</taxon>
        <taxon>Branchiostomatidae</taxon>
        <taxon>Branchiostoma</taxon>
    </lineage>
</organism>
<dbReference type="OrthoDB" id="2500381at2759"/>
<evidence type="ECO:0000256" key="4">
    <source>
        <dbReference type="ARBA" id="ARBA00022763"/>
    </source>
</evidence>
<comment type="subcellular location">
    <subcellularLocation>
        <location evidence="1">Nucleus</location>
    </subcellularLocation>
</comment>
<dbReference type="GeneID" id="109462851"/>
<dbReference type="InterPro" id="IPR009072">
    <property type="entry name" value="Histone-fold"/>
</dbReference>
<evidence type="ECO:0000256" key="3">
    <source>
        <dbReference type="ARBA" id="ARBA00016388"/>
    </source>
</evidence>
<dbReference type="Gene3D" id="6.10.130.30">
    <property type="match status" value="1"/>
</dbReference>
<dbReference type="GO" id="GO:0003677">
    <property type="term" value="F:DNA binding"/>
    <property type="evidence" value="ECO:0007669"/>
    <property type="project" value="UniProtKB-KW"/>
</dbReference>
<proteinExistence type="inferred from homology"/>
<accession>A0A6P4XWX5</accession>
<dbReference type="InterPro" id="IPR018552">
    <property type="entry name" value="CENP-X"/>
</dbReference>
<dbReference type="Proteomes" id="UP000515135">
    <property type="component" value="Unplaced"/>
</dbReference>
<dbReference type="PANTHER" id="PTHR28680:SF1">
    <property type="entry name" value="CENTROMERE PROTEIN X"/>
    <property type="match status" value="1"/>
</dbReference>
<dbReference type="GO" id="GO:0000712">
    <property type="term" value="P:resolution of meiotic recombination intermediates"/>
    <property type="evidence" value="ECO:0007669"/>
    <property type="project" value="TreeGrafter"/>
</dbReference>
<dbReference type="Gene3D" id="1.20.5.4980">
    <property type="match status" value="1"/>
</dbReference>
<dbReference type="GO" id="GO:0046982">
    <property type="term" value="F:protein heterodimerization activity"/>
    <property type="evidence" value="ECO:0007669"/>
    <property type="project" value="InterPro"/>
</dbReference>
<evidence type="ECO:0000313" key="10">
    <source>
        <dbReference type="RefSeq" id="XP_019615049.1"/>
    </source>
</evidence>
<sequence>MAENGASFKLSTVEKIVKHHFQDNGKTRMNTDSVKLTTELLRLFVLEMAARSCDQARSEGAETVEVEHLEKILPQLLLDF</sequence>
<dbReference type="GO" id="GO:0031297">
    <property type="term" value="P:replication fork processing"/>
    <property type="evidence" value="ECO:0007669"/>
    <property type="project" value="TreeGrafter"/>
</dbReference>
<reference evidence="10" key="1">
    <citation type="submission" date="2025-08" db="UniProtKB">
        <authorList>
            <consortium name="RefSeq"/>
        </authorList>
    </citation>
    <scope>IDENTIFICATION</scope>
    <source>
        <tissue evidence="10">Gonad</tissue>
    </source>
</reference>
<evidence type="ECO:0000256" key="8">
    <source>
        <dbReference type="ARBA" id="ARBA00047146"/>
    </source>
</evidence>